<keyword evidence="2" id="KW-0812">Transmembrane</keyword>
<proteinExistence type="predicted"/>
<sequence>METGRQQKKQIAAQQKKTVCGGHQEKLKKQYLNDSVMTPEQIRKEAERISPCVILSRGKDNARRELKQKLQEAMRKALKEQSISPTSNFKYQKAYCVRLPFSESPVARCSKSISVKASCTPSSVGRVSFSAEAQMSAARRSLASYAVLRASHISKSVDVEGVSPLECAVSPSEKIEVSGRGTILFERNQEWDVGEPNSGRTMINIRRHSTKGSYVFIFTISQVIRYCSMQRYFVSRSANMHSLNFFVIFTGITLLVLRRHDILSWVVFSPTFSPTRSMFLATVVHHVACGLSLPLVFSSTAEAFLTTNSSSRLVT</sequence>
<keyword evidence="2" id="KW-1133">Transmembrane helix</keyword>
<keyword evidence="4" id="KW-1185">Reference proteome</keyword>
<evidence type="ECO:0000313" key="3">
    <source>
        <dbReference type="EMBL" id="GBP19538.1"/>
    </source>
</evidence>
<name>A0A4C1U015_EUMVA</name>
<evidence type="ECO:0000256" key="1">
    <source>
        <dbReference type="SAM" id="Coils"/>
    </source>
</evidence>
<feature type="coiled-coil region" evidence="1">
    <location>
        <begin position="56"/>
        <end position="83"/>
    </location>
</feature>
<evidence type="ECO:0000256" key="2">
    <source>
        <dbReference type="SAM" id="Phobius"/>
    </source>
</evidence>
<accession>A0A4C1U015</accession>
<comment type="caution">
    <text evidence="3">The sequence shown here is derived from an EMBL/GenBank/DDBJ whole genome shotgun (WGS) entry which is preliminary data.</text>
</comment>
<reference evidence="3 4" key="1">
    <citation type="journal article" date="2019" name="Commun. Biol.">
        <title>The bagworm genome reveals a unique fibroin gene that provides high tensile strength.</title>
        <authorList>
            <person name="Kono N."/>
            <person name="Nakamura H."/>
            <person name="Ohtoshi R."/>
            <person name="Tomita M."/>
            <person name="Numata K."/>
            <person name="Arakawa K."/>
        </authorList>
    </citation>
    <scope>NUCLEOTIDE SEQUENCE [LARGE SCALE GENOMIC DNA]</scope>
</reference>
<protein>
    <submittedName>
        <fullName evidence="3">Uncharacterized protein</fullName>
    </submittedName>
</protein>
<feature type="transmembrane region" description="Helical" evidence="2">
    <location>
        <begin position="240"/>
        <end position="257"/>
    </location>
</feature>
<gene>
    <name evidence="3" type="ORF">EVAR_102086_1</name>
</gene>
<evidence type="ECO:0000313" key="4">
    <source>
        <dbReference type="Proteomes" id="UP000299102"/>
    </source>
</evidence>
<dbReference type="OrthoDB" id="7383388at2759"/>
<keyword evidence="1" id="KW-0175">Coiled coil</keyword>
<dbReference type="AlphaFoldDB" id="A0A4C1U015"/>
<dbReference type="Proteomes" id="UP000299102">
    <property type="component" value="Unassembled WGS sequence"/>
</dbReference>
<keyword evidence="2" id="KW-0472">Membrane</keyword>
<feature type="transmembrane region" description="Helical" evidence="2">
    <location>
        <begin position="278"/>
        <end position="297"/>
    </location>
</feature>
<organism evidence="3 4">
    <name type="scientific">Eumeta variegata</name>
    <name type="common">Bagworm moth</name>
    <name type="synonym">Eumeta japonica</name>
    <dbReference type="NCBI Taxonomy" id="151549"/>
    <lineage>
        <taxon>Eukaryota</taxon>
        <taxon>Metazoa</taxon>
        <taxon>Ecdysozoa</taxon>
        <taxon>Arthropoda</taxon>
        <taxon>Hexapoda</taxon>
        <taxon>Insecta</taxon>
        <taxon>Pterygota</taxon>
        <taxon>Neoptera</taxon>
        <taxon>Endopterygota</taxon>
        <taxon>Lepidoptera</taxon>
        <taxon>Glossata</taxon>
        <taxon>Ditrysia</taxon>
        <taxon>Tineoidea</taxon>
        <taxon>Psychidae</taxon>
        <taxon>Oiketicinae</taxon>
        <taxon>Eumeta</taxon>
    </lineage>
</organism>
<dbReference type="EMBL" id="BGZK01000109">
    <property type="protein sequence ID" value="GBP19538.1"/>
    <property type="molecule type" value="Genomic_DNA"/>
</dbReference>